<evidence type="ECO:0000256" key="3">
    <source>
        <dbReference type="ARBA" id="ARBA00023274"/>
    </source>
</evidence>
<dbReference type="PANTHER" id="PTHR10724:SF7">
    <property type="entry name" value="SMALL RIBOSOMAL SUBUNIT PROTEIN BS1C"/>
    <property type="match status" value="1"/>
</dbReference>
<dbReference type="FunFam" id="2.40.50.140:FF:000103">
    <property type="entry name" value="protein RRP5 homolog"/>
    <property type="match status" value="1"/>
</dbReference>
<evidence type="ECO:0000256" key="4">
    <source>
        <dbReference type="ARBA" id="ARBA00025604"/>
    </source>
</evidence>
<dbReference type="PROSITE" id="PS50126">
    <property type="entry name" value="S1"/>
    <property type="match status" value="3"/>
</dbReference>
<name>C4G9K7_9FIRM</name>
<dbReference type="EMBL" id="ACIP02000001">
    <property type="protein sequence ID" value="EEP29304.1"/>
    <property type="molecule type" value="Genomic_DNA"/>
</dbReference>
<dbReference type="AlphaFoldDB" id="C4G9K7"/>
<dbReference type="InterPro" id="IPR012340">
    <property type="entry name" value="NA-bd_OB-fold"/>
</dbReference>
<dbReference type="Proteomes" id="UP000003494">
    <property type="component" value="Unassembled WGS sequence"/>
</dbReference>
<evidence type="ECO:0000259" key="6">
    <source>
        <dbReference type="PROSITE" id="PS50126"/>
    </source>
</evidence>
<evidence type="ECO:0000256" key="2">
    <source>
        <dbReference type="ARBA" id="ARBA00022980"/>
    </source>
</evidence>
<evidence type="ECO:0000256" key="1">
    <source>
        <dbReference type="ARBA" id="ARBA00006767"/>
    </source>
</evidence>
<dbReference type="RefSeq" id="WP_006905692.1">
    <property type="nucleotide sequence ID" value="NZ_GG665866.1"/>
</dbReference>
<feature type="domain" description="S1 motif" evidence="6">
    <location>
        <begin position="182"/>
        <end position="249"/>
    </location>
</feature>
<dbReference type="SUPFAM" id="SSF50249">
    <property type="entry name" value="Nucleic acid-binding proteins"/>
    <property type="match status" value="3"/>
</dbReference>
<dbReference type="Pfam" id="PF00575">
    <property type="entry name" value="S1"/>
    <property type="match status" value="3"/>
</dbReference>
<dbReference type="PANTHER" id="PTHR10724">
    <property type="entry name" value="30S RIBOSOMAL PROTEIN S1"/>
    <property type="match status" value="1"/>
</dbReference>
<dbReference type="Gene3D" id="2.40.50.140">
    <property type="entry name" value="Nucleic acid-binding proteins"/>
    <property type="match status" value="3"/>
</dbReference>
<dbReference type="GO" id="GO:0005840">
    <property type="term" value="C:ribosome"/>
    <property type="evidence" value="ECO:0007669"/>
    <property type="project" value="UniProtKB-KW"/>
</dbReference>
<feature type="domain" description="S1 motif" evidence="6">
    <location>
        <begin position="8"/>
        <end position="77"/>
    </location>
</feature>
<comment type="caution">
    <text evidence="7">The sequence shown here is derived from an EMBL/GenBank/DDBJ whole genome shotgun (WGS) entry which is preliminary data.</text>
</comment>
<dbReference type="InterPro" id="IPR050437">
    <property type="entry name" value="Ribos_protein_bS1-like"/>
</dbReference>
<dbReference type="eggNOG" id="COG0539">
    <property type="taxonomic scope" value="Bacteria"/>
</dbReference>
<dbReference type="GO" id="GO:0003729">
    <property type="term" value="F:mRNA binding"/>
    <property type="evidence" value="ECO:0007669"/>
    <property type="project" value="TreeGrafter"/>
</dbReference>
<comment type="function">
    <text evidence="4">Binds mRNA; thus facilitating recognition of the initiation point. It is needed to translate mRNA with a short Shine-Dalgarno (SD) purine-rich sequence.</text>
</comment>
<dbReference type="GO" id="GO:0003735">
    <property type="term" value="F:structural constituent of ribosome"/>
    <property type="evidence" value="ECO:0007669"/>
    <property type="project" value="TreeGrafter"/>
</dbReference>
<evidence type="ECO:0000313" key="8">
    <source>
        <dbReference type="Proteomes" id="UP000003494"/>
    </source>
</evidence>
<evidence type="ECO:0000313" key="7">
    <source>
        <dbReference type="EMBL" id="EEP29304.1"/>
    </source>
</evidence>
<protein>
    <submittedName>
        <fullName evidence="7">S1 RNA binding domain protein</fullName>
    </submittedName>
</protein>
<dbReference type="SMART" id="SM00316">
    <property type="entry name" value="S1"/>
    <property type="match status" value="3"/>
</dbReference>
<keyword evidence="2" id="KW-0689">Ribosomal protein</keyword>
<keyword evidence="5" id="KW-0175">Coiled coil</keyword>
<dbReference type="PRINTS" id="PR00681">
    <property type="entry name" value="RIBOSOMALS1"/>
</dbReference>
<feature type="domain" description="S1 motif" evidence="6">
    <location>
        <begin position="95"/>
        <end position="161"/>
    </location>
</feature>
<dbReference type="HOGENOM" id="CLU_015805_4_2_9"/>
<feature type="coiled-coil region" evidence="5">
    <location>
        <begin position="153"/>
        <end position="180"/>
    </location>
</feature>
<dbReference type="GO" id="GO:0006412">
    <property type="term" value="P:translation"/>
    <property type="evidence" value="ECO:0007669"/>
    <property type="project" value="TreeGrafter"/>
</dbReference>
<dbReference type="InterPro" id="IPR035104">
    <property type="entry name" value="Ribosomal_protein_S1-like"/>
</dbReference>
<gene>
    <name evidence="7" type="ORF">GCWU000342_00660</name>
</gene>
<keyword evidence="8" id="KW-1185">Reference proteome</keyword>
<evidence type="ECO:0000256" key="5">
    <source>
        <dbReference type="SAM" id="Coils"/>
    </source>
</evidence>
<keyword evidence="3" id="KW-0687">Ribonucleoprotein</keyword>
<comment type="similarity">
    <text evidence="1">Belongs to the bacterial ribosomal protein bS1 family.</text>
</comment>
<dbReference type="GO" id="GO:1990904">
    <property type="term" value="C:ribonucleoprotein complex"/>
    <property type="evidence" value="ECO:0007669"/>
    <property type="project" value="UniProtKB-KW"/>
</dbReference>
<sequence length="294" mass="32080">MSIKYEVGDIVNCEVLGVSDHEVSVDLNAGKIGIIAFEDLSEEEGYDPHKHLRNGKHLTAQITSLDDGRGNIRLSVNAARHTDAWDQLKDAHSANETLTVHVREQVKGGVVAYLKGLRAFIPASQLAASYVDNLADFVGRDLEVKIDSIEPAKRRLVLSARAVEQEKKRLEQQAKLDALEVGSIVEGTVARLKDFGAFVNIADGLDGLVHISQISLKRVEKVEDALRVGQKVRVKITGMKDGKVSLSMKAVELLERPSKEAAARKAQDEQVARYADRESTGTSLADLLGGIKLD</sequence>
<organism evidence="7 8">
    <name type="scientific">Shuttleworthella satelles DSM 14600</name>
    <dbReference type="NCBI Taxonomy" id="626523"/>
    <lineage>
        <taxon>Bacteria</taxon>
        <taxon>Bacillati</taxon>
        <taxon>Bacillota</taxon>
        <taxon>Clostridia</taxon>
        <taxon>Lachnospirales</taxon>
        <taxon>Lachnospiraceae</taxon>
        <taxon>Shuttleworthella</taxon>
    </lineage>
</organism>
<proteinExistence type="inferred from homology"/>
<reference evidence="7" key="1">
    <citation type="submission" date="2009-04" db="EMBL/GenBank/DDBJ databases">
        <authorList>
            <person name="Weinstock G."/>
            <person name="Sodergren E."/>
            <person name="Clifton S."/>
            <person name="Fulton L."/>
            <person name="Fulton B."/>
            <person name="Courtney L."/>
            <person name="Fronick C."/>
            <person name="Harrison M."/>
            <person name="Strong C."/>
            <person name="Farmer C."/>
            <person name="Delahaunty K."/>
            <person name="Markovic C."/>
            <person name="Hall O."/>
            <person name="Minx P."/>
            <person name="Tomlinson C."/>
            <person name="Mitreva M."/>
            <person name="Nelson J."/>
            <person name="Hou S."/>
            <person name="Wollam A."/>
            <person name="Pepin K.H."/>
            <person name="Johnson M."/>
            <person name="Bhonagiri V."/>
            <person name="Nash W.E."/>
            <person name="Warren W."/>
            <person name="Chinwalla A."/>
            <person name="Mardis E.R."/>
            <person name="Wilson R.K."/>
        </authorList>
    </citation>
    <scope>NUCLEOTIDE SEQUENCE [LARGE SCALE GENOMIC DNA]</scope>
    <source>
        <strain evidence="7">DSM 14600</strain>
    </source>
</reference>
<dbReference type="CDD" id="cd04465">
    <property type="entry name" value="S1_RPS1_repeat_ec2_hs2"/>
    <property type="match status" value="1"/>
</dbReference>
<dbReference type="InterPro" id="IPR003029">
    <property type="entry name" value="S1_domain"/>
</dbReference>
<accession>C4G9K7</accession>
<dbReference type="STRING" id="626523.GCWU000342_00660"/>